<evidence type="ECO:0000313" key="2">
    <source>
        <dbReference type="EMBL" id="KUL98839.1"/>
    </source>
</evidence>
<keyword evidence="1" id="KW-0472">Membrane</keyword>
<dbReference type="Proteomes" id="UP000054800">
    <property type="component" value="Unassembled WGS sequence"/>
</dbReference>
<organism evidence="3 4">
    <name type="scientific">Fusobacterium nucleatum subsp. nucleatum</name>
    <dbReference type="NCBI Taxonomy" id="76856"/>
    <lineage>
        <taxon>Bacteria</taxon>
        <taxon>Fusobacteriati</taxon>
        <taxon>Fusobacteriota</taxon>
        <taxon>Fusobacteriia</taxon>
        <taxon>Fusobacteriales</taxon>
        <taxon>Fusobacteriaceae</taxon>
        <taxon>Fusobacterium</taxon>
    </lineage>
</organism>
<dbReference type="PATRIC" id="fig|76856.3.peg.114"/>
<dbReference type="AlphaFoldDB" id="A0A0M4SA39"/>
<evidence type="ECO:0000256" key="1">
    <source>
        <dbReference type="SAM" id="Phobius"/>
    </source>
</evidence>
<feature type="transmembrane region" description="Helical" evidence="1">
    <location>
        <begin position="15"/>
        <end position="35"/>
    </location>
</feature>
<keyword evidence="1" id="KW-1133">Transmembrane helix</keyword>
<name>A0A0M4SA39_FUSNC</name>
<dbReference type="EMBL" id="LMVH01000001">
    <property type="protein sequence ID" value="KUL99800.1"/>
    <property type="molecule type" value="Genomic_DNA"/>
</dbReference>
<dbReference type="EMBL" id="LMVH01000001">
    <property type="protein sequence ID" value="KUL98839.1"/>
    <property type="molecule type" value="Genomic_DNA"/>
</dbReference>
<protein>
    <submittedName>
        <fullName evidence="3">Uncharacterized protein</fullName>
    </submittedName>
</protein>
<proteinExistence type="predicted"/>
<evidence type="ECO:0000313" key="4">
    <source>
        <dbReference type="Proteomes" id="UP000054800"/>
    </source>
</evidence>
<accession>A0A0M4SA39</accession>
<comment type="caution">
    <text evidence="3">The sequence shown here is derived from an EMBL/GenBank/DDBJ whole genome shotgun (WGS) entry which is preliminary data.</text>
</comment>
<reference evidence="3 4" key="1">
    <citation type="submission" date="2015-10" db="EMBL/GenBank/DDBJ databases">
        <authorList>
            <person name="Gilbert D.G."/>
        </authorList>
    </citation>
    <scope>NUCLEOTIDE SEQUENCE [LARGE SCALE GENOMIC DNA]</scope>
    <source>
        <strain evidence="3 4">ChDC F311</strain>
    </source>
</reference>
<gene>
    <name evidence="3" type="ORF">RO03_01900</name>
    <name evidence="2" type="ORF">RO03_04715</name>
</gene>
<sequence>MYDKYIKYLSIQPPFIVYFIYYFLYNLFILWTFYIHLKSFCYFFREITATLF</sequence>
<evidence type="ECO:0000313" key="3">
    <source>
        <dbReference type="EMBL" id="KUL99800.1"/>
    </source>
</evidence>
<keyword evidence="1" id="KW-0812">Transmembrane</keyword>